<dbReference type="GO" id="GO:0000422">
    <property type="term" value="P:autophagy of mitochondrion"/>
    <property type="evidence" value="ECO:0007669"/>
    <property type="project" value="TreeGrafter"/>
</dbReference>
<reference evidence="13" key="1">
    <citation type="journal article" date="2023" name="IScience">
        <title>Live-bearing cockroach genome reveals convergent evolutionary mechanisms linked to viviparity in insects and beyond.</title>
        <authorList>
            <person name="Fouks B."/>
            <person name="Harrison M.C."/>
            <person name="Mikhailova A.A."/>
            <person name="Marchal E."/>
            <person name="English S."/>
            <person name="Carruthers M."/>
            <person name="Jennings E.C."/>
            <person name="Chiamaka E.L."/>
            <person name="Frigard R.A."/>
            <person name="Pippel M."/>
            <person name="Attardo G.M."/>
            <person name="Benoit J.B."/>
            <person name="Bornberg-Bauer E."/>
            <person name="Tobe S.S."/>
        </authorList>
    </citation>
    <scope>NUCLEOTIDE SEQUENCE</scope>
    <source>
        <strain evidence="13">Stay&amp;Tobe</strain>
    </source>
</reference>
<name>A0AAD8A4K9_DIPPU</name>
<comment type="catalytic activity">
    <reaction evidence="10">
        <text>a 1,2-diacyl-sn-glycero-3-phospho-L-serine(in) = a 1,2-diacyl-sn-glycero-3-phospho-L-serine(out)</text>
        <dbReference type="Rhea" id="RHEA:38663"/>
        <dbReference type="ChEBI" id="CHEBI:57262"/>
    </reaction>
</comment>
<sequence>FYIIINDRRQSDVSCERDTALRMSQMIIVIQVYPERSHGDLDEIGEMDGGDHLPQTSIETLERSGEKEPSPFSSKKVIHESDTPHNKSNQPTQSDGEELLIPGDKQEMSDFIEFASANSRIQLEISLPCASLQLCSKHQYEVIYNRINTDMFLWEPTFPKGSSCDDVYGGVKGQAGIDLASTLLQESIYQPFSMCRSAVRYESDSDSEDTDGHYYSVYESRQRKKRKQLFEPNRLGQSSMTVTLSVGQGVITIYTPDSVGNAIPQHHGELQVMFDDGNFFSVSGYKGKPSLGYVCVQVNQASFYHKGLVASQNEVPQLRLVGSPPPAHLDPTIYRCDPGAVISNSGPVGTGHNSLDMLSVAIKVQLDESSATNLKTFRVAAKLQGGTLRHRMCTSNQSWFTQLVDFFDVQDYPVSGYDPPGVITELHMHLWECVEVFLPLHLPLKSMVTKIVKSLKVQFQMEVTKWTQFYRIVENSHYEDDTLSVLDLEAESTPGSHPHLRRKTLKFRVDEEPIPPNERRRGVEVFFFPDENHPLPSKQPNDSEMYQAMDDDDDDWENDFCILDKEAGSGIMPPNGVPEVRVLTSEPLRIVDNHFAVPIGKTDQLRAPDYFPEAVLRYTLCEMTVIWHMYGGHDFGTPSPRNRTQNTKKQVKIDDNYRTGCSSCPSSPPFTGYHFARSPSDTHIGGTGSLITATDASILESRFGTRSPSFTSPKVRSRSQLSWQERGGPGRQHDVLMELQLNKVKFRHEVYPDNTKEASRQILLVSDIEVRDRLATSQINKFLYQYTSSSKPKQSHANMIRVVAVHIRPDPKLNIQECCLRVTLLPLRLNIDQDSLLFLIDFFTDLSGLRKEDGSIPGHSSRHSTPTHQAPVMSVNVGASSRSPSPEPQTLLILLDEDGNNQSPSRKRLMPTSQKPTDKTASTPIFFRSFLFSREVLIKMDYQGKRVDMTHGPIPGLILGLGQLNNSEFRLKRISYRHGFLGFDKLVNWVINEWINDIKKNQVTGLIGGVGPLNAVVQL</sequence>
<dbReference type="PANTHER" id="PTHR13190:SF1">
    <property type="entry name" value="AUTOPHAGY-RELATED 2, ISOFORM A"/>
    <property type="match status" value="1"/>
</dbReference>
<feature type="compositionally biased region" description="Polar residues" evidence="12">
    <location>
        <begin position="911"/>
        <end position="920"/>
    </location>
</feature>
<keyword evidence="7" id="KW-0072">Autophagy</keyword>
<evidence type="ECO:0000256" key="12">
    <source>
        <dbReference type="SAM" id="MobiDB-lite"/>
    </source>
</evidence>
<dbReference type="PANTHER" id="PTHR13190">
    <property type="entry name" value="AUTOPHAGY-RELATED 2, ISOFORM A"/>
    <property type="match status" value="1"/>
</dbReference>
<comment type="similarity">
    <text evidence="3">Belongs to the ATG2 family.</text>
</comment>
<evidence type="ECO:0000256" key="8">
    <source>
        <dbReference type="ARBA" id="ARBA00023055"/>
    </source>
</evidence>
<feature type="region of interest" description="Disordered" evidence="12">
    <location>
        <begin position="60"/>
        <end position="98"/>
    </location>
</feature>
<evidence type="ECO:0000256" key="9">
    <source>
        <dbReference type="ARBA" id="ARBA00023136"/>
    </source>
</evidence>
<dbReference type="EMBL" id="JASPKZ010003841">
    <property type="protein sequence ID" value="KAJ9592311.1"/>
    <property type="molecule type" value="Genomic_DNA"/>
</dbReference>
<evidence type="ECO:0000256" key="3">
    <source>
        <dbReference type="ARBA" id="ARBA00009714"/>
    </source>
</evidence>
<keyword evidence="8" id="KW-0445">Lipid transport</keyword>
<feature type="non-terminal residue" evidence="13">
    <location>
        <position position="1019"/>
    </location>
</feature>
<evidence type="ECO:0000256" key="5">
    <source>
        <dbReference type="ARBA" id="ARBA00022448"/>
    </source>
</evidence>
<feature type="region of interest" description="Disordered" evidence="12">
    <location>
        <begin position="897"/>
        <end position="920"/>
    </location>
</feature>
<keyword evidence="14" id="KW-1185">Reference proteome</keyword>
<dbReference type="GO" id="GO:0032266">
    <property type="term" value="F:phosphatidylinositol-3-phosphate binding"/>
    <property type="evidence" value="ECO:0007669"/>
    <property type="project" value="TreeGrafter"/>
</dbReference>
<evidence type="ECO:0000256" key="7">
    <source>
        <dbReference type="ARBA" id="ARBA00023006"/>
    </source>
</evidence>
<keyword evidence="9" id="KW-0472">Membrane</keyword>
<dbReference type="GO" id="GO:0043495">
    <property type="term" value="F:protein-membrane adaptor activity"/>
    <property type="evidence" value="ECO:0007669"/>
    <property type="project" value="TreeGrafter"/>
</dbReference>
<comment type="subcellular location">
    <subcellularLocation>
        <location evidence="1">Endoplasmic reticulum membrane</location>
        <topology evidence="1">Peripheral membrane protein</topology>
    </subcellularLocation>
    <subcellularLocation>
        <location evidence="2">Preautophagosomal structure membrane</location>
        <topology evidence="2">Peripheral membrane protein</topology>
    </subcellularLocation>
</comment>
<gene>
    <name evidence="13" type="ORF">L9F63_001131</name>
</gene>
<feature type="region of interest" description="Disordered" evidence="12">
    <location>
        <begin position="704"/>
        <end position="730"/>
    </location>
</feature>
<comment type="catalytic activity">
    <reaction evidence="11">
        <text>a 1,2-diacyl-sn-glycero-3-phosphoethanolamine(in) = a 1,2-diacyl-sn-glycero-3-phosphoethanolamine(out)</text>
        <dbReference type="Rhea" id="RHEA:38895"/>
        <dbReference type="ChEBI" id="CHEBI:64612"/>
    </reaction>
</comment>
<reference evidence="13" key="2">
    <citation type="submission" date="2023-05" db="EMBL/GenBank/DDBJ databases">
        <authorList>
            <person name="Fouks B."/>
        </authorList>
    </citation>
    <scope>NUCLEOTIDE SEQUENCE</scope>
    <source>
        <strain evidence="13">Stay&amp;Tobe</strain>
        <tissue evidence="13">Testes</tissue>
    </source>
</reference>
<evidence type="ECO:0000256" key="4">
    <source>
        <dbReference type="ARBA" id="ARBA00018070"/>
    </source>
</evidence>
<feature type="compositionally biased region" description="Basic and acidic residues" evidence="12">
    <location>
        <begin position="60"/>
        <end position="69"/>
    </location>
</feature>
<dbReference type="GO" id="GO:0006869">
    <property type="term" value="P:lipid transport"/>
    <property type="evidence" value="ECO:0007669"/>
    <property type="project" value="UniProtKB-KW"/>
</dbReference>
<dbReference type="InterPro" id="IPR026849">
    <property type="entry name" value="ATG2"/>
</dbReference>
<dbReference type="Pfam" id="PF13329">
    <property type="entry name" value="ATG2_CAD"/>
    <property type="match status" value="1"/>
</dbReference>
<feature type="non-terminal residue" evidence="13">
    <location>
        <position position="1"/>
    </location>
</feature>
<evidence type="ECO:0000256" key="2">
    <source>
        <dbReference type="ARBA" id="ARBA00004623"/>
    </source>
</evidence>
<dbReference type="Proteomes" id="UP001233999">
    <property type="component" value="Unassembled WGS sequence"/>
</dbReference>
<dbReference type="AlphaFoldDB" id="A0AAD8A4K9"/>
<dbReference type="GO" id="GO:0000045">
    <property type="term" value="P:autophagosome assembly"/>
    <property type="evidence" value="ECO:0007669"/>
    <property type="project" value="TreeGrafter"/>
</dbReference>
<protein>
    <recommendedName>
        <fullName evidence="4">Autophagy-related protein 2</fullName>
    </recommendedName>
</protein>
<dbReference type="GO" id="GO:0061709">
    <property type="term" value="P:reticulophagy"/>
    <property type="evidence" value="ECO:0007669"/>
    <property type="project" value="TreeGrafter"/>
</dbReference>
<proteinExistence type="inferred from homology"/>
<comment type="caution">
    <text evidence="13">The sequence shown here is derived from an EMBL/GenBank/DDBJ whole genome shotgun (WGS) entry which is preliminary data.</text>
</comment>
<evidence type="ECO:0000313" key="13">
    <source>
        <dbReference type="EMBL" id="KAJ9592311.1"/>
    </source>
</evidence>
<dbReference type="GO" id="GO:0034045">
    <property type="term" value="C:phagophore assembly site membrane"/>
    <property type="evidence" value="ECO:0007669"/>
    <property type="project" value="UniProtKB-SubCell"/>
</dbReference>
<dbReference type="GO" id="GO:0005789">
    <property type="term" value="C:endoplasmic reticulum membrane"/>
    <property type="evidence" value="ECO:0007669"/>
    <property type="project" value="UniProtKB-SubCell"/>
</dbReference>
<accession>A0AAD8A4K9</accession>
<dbReference type="GO" id="GO:0061723">
    <property type="term" value="P:glycophagy"/>
    <property type="evidence" value="ECO:0007669"/>
    <property type="project" value="TreeGrafter"/>
</dbReference>
<keyword evidence="5" id="KW-0813">Transport</keyword>
<evidence type="ECO:0000256" key="6">
    <source>
        <dbReference type="ARBA" id="ARBA00022824"/>
    </source>
</evidence>
<organism evidence="13 14">
    <name type="scientific">Diploptera punctata</name>
    <name type="common">Pacific beetle cockroach</name>
    <dbReference type="NCBI Taxonomy" id="6984"/>
    <lineage>
        <taxon>Eukaryota</taxon>
        <taxon>Metazoa</taxon>
        <taxon>Ecdysozoa</taxon>
        <taxon>Arthropoda</taxon>
        <taxon>Hexapoda</taxon>
        <taxon>Insecta</taxon>
        <taxon>Pterygota</taxon>
        <taxon>Neoptera</taxon>
        <taxon>Polyneoptera</taxon>
        <taxon>Dictyoptera</taxon>
        <taxon>Blattodea</taxon>
        <taxon>Blaberoidea</taxon>
        <taxon>Blaberidae</taxon>
        <taxon>Diplopterinae</taxon>
        <taxon>Diploptera</taxon>
    </lineage>
</organism>
<dbReference type="GO" id="GO:0061908">
    <property type="term" value="C:phagophore"/>
    <property type="evidence" value="ECO:0007669"/>
    <property type="project" value="TreeGrafter"/>
</dbReference>
<evidence type="ECO:0000256" key="10">
    <source>
        <dbReference type="ARBA" id="ARBA00024479"/>
    </source>
</evidence>
<evidence type="ECO:0000256" key="11">
    <source>
        <dbReference type="ARBA" id="ARBA00024615"/>
    </source>
</evidence>
<evidence type="ECO:0000256" key="1">
    <source>
        <dbReference type="ARBA" id="ARBA00004406"/>
    </source>
</evidence>
<keyword evidence="6" id="KW-0256">Endoplasmic reticulum</keyword>
<evidence type="ECO:0000313" key="14">
    <source>
        <dbReference type="Proteomes" id="UP001233999"/>
    </source>
</evidence>
<feature type="compositionally biased region" description="Polar residues" evidence="12">
    <location>
        <begin position="704"/>
        <end position="723"/>
    </location>
</feature>
<dbReference type="GO" id="GO:0034727">
    <property type="term" value="P:piecemeal microautophagy of the nucleus"/>
    <property type="evidence" value="ECO:0007669"/>
    <property type="project" value="TreeGrafter"/>
</dbReference>